<gene>
    <name evidence="2" type="ORF">WKV44_05520</name>
</gene>
<dbReference type="RefSeq" id="WP_420069440.1">
    <property type="nucleotide sequence ID" value="NZ_JBCHKQ010000002.1"/>
</dbReference>
<evidence type="ECO:0000313" key="3">
    <source>
        <dbReference type="Proteomes" id="UP001466331"/>
    </source>
</evidence>
<feature type="signal peptide" evidence="1">
    <location>
        <begin position="1"/>
        <end position="23"/>
    </location>
</feature>
<keyword evidence="1" id="KW-0732">Signal</keyword>
<keyword evidence="3" id="KW-1185">Reference proteome</keyword>
<reference evidence="2 3" key="1">
    <citation type="submission" date="2024-03" db="EMBL/GenBank/DDBJ databases">
        <title>Ignisphaera cupida sp. nov., a hyperthermophilic hydrolytic archaeon from a hot spring of Kamchatka, and proposal of Ignisphaeraceae fam. nov.</title>
        <authorList>
            <person name="Podosokorskaya O.A."/>
            <person name="Elcheninov A.G."/>
            <person name="Maltseva A.I."/>
            <person name="Zayulina K.S."/>
            <person name="Novikov A."/>
            <person name="Merkel A.Y."/>
        </authorList>
    </citation>
    <scope>NUCLEOTIDE SEQUENCE [LARGE SCALE GENOMIC DNA]</scope>
    <source>
        <strain evidence="2 3">38H-sp</strain>
    </source>
</reference>
<organism evidence="2 3">
    <name type="scientific">Rarispira pelagica</name>
    <dbReference type="NCBI Taxonomy" id="3141764"/>
    <lineage>
        <taxon>Bacteria</taxon>
        <taxon>Pseudomonadati</taxon>
        <taxon>Spirochaetota</taxon>
        <taxon>Spirochaetia</taxon>
        <taxon>Winmispirales</taxon>
        <taxon>Winmispiraceae</taxon>
        <taxon>Rarispira</taxon>
    </lineage>
</organism>
<name>A0ABU9UBF7_9SPIR</name>
<accession>A0ABU9UBF7</accession>
<sequence>MRNFIKKIVVILSLLLSALSLIAQNTPPTLPEEAPETLFSTNIDDNDVKLFASGSWNIRTGFAIGYLIDEDGNWIYGYMPDNTDNGFFYQQEAALFLSLLFMDRLFLDIVLTDNMEDNRYITGYIGKEDETIRNISIGNDRIAFKNSYRYMDISAQSPSDIGIYGLFATNNSEHEIILRLDSTSDGHVRYIGTSLAEEKYLNLYQYIRGRFFILPDTNIDFLTVYIEDEDGTITAPDGSKFRKATEAELSYSLSEGTLQLNTAASTRIAVFYQSGGKDVGDSSLGRGALCGTSGGFPDPTAGSIDFDWSLSSYMGYNATDWQIKLEGKNCLLVYIPSGWTPFEDLSHYTNNGAQEVRIVENGSTTTSSIEDDYIIKNEEYIVSIYAKDIPDTSPASRYPLSKLYPKIYGPYAINNSNYPSHKLLLLSLSSNNTITAPRDAVPESIRVYVNGREERNVQIDPSTLQIDFPYPINSYDKVDIYYRTKKSSNYNDFLAASGNMWTIGDNAYIKFASMLRYPISDIQYASTAQEAKADIISSVEGAYQGKILDTRADMGLIYSITNTTGYIRLFSSDNTSTSLSYSTSIYPAAPPEDTSDSMDQDWQLTGIGISGLDAYNRGILYYKDFYQYTSYGRGSLQEYTWSPPTTQIADYADGQKPGPYIASASTEGKSDAIMVMDFLMQSSEEWIGAQLAMPDNTGEINSISLDYKVAELVTSGGEQLNIYLQVGFPSEDIDDDRIIDEETSSYSAGFDFYDVAHDVRMVIGTDAANLPDMVKQSEDIDGNGILDKENQSTTTTFLLAQNISSVSGWNSIDIKIPEAFRARISSARAIRIIITRNTTGITTSGKILFTPPVINSSSFYTTTEDSDAQINSISISDTSLTSSSDLVKNTFSYGNTTQKVTEISWKNLDTHGFTAKTGITEIDSRYYKKISFYAKSDSSITIDVTIGANSTESIKASGISLSADSTWHLIDLDIKNRTVYVDNSIESSASISYTPLATSLNLLTIETSIPSSTSGTLYLDELYASEPENSLSLISSLDIRLNTEEDLLTYGTTSIIGQTSITQNISTYYEILPDTITSLDSSTILSSSIWIVLTEIYLDISTYDNYISRLGAGHNIKIPIGIASISENFYHIIKSTQNTSHDISIAINTEKTKISLSHNMHNKDTTQKKIYTLDTNTDNRPVTLDTKTKLTQTRDPIDTINTNYPEAYATSWQQIIPYTDKDDIQRSTELEIIPGFLTNNTKTALEAKIKHTSLPQLSEQNTQEELKLSSTIEVERITLSPYYLRHTETKKSNQTTSYIEDWEQALISMQEIPLILSTIPFYELWQDKEDIYAGIPSPYTKTSHKAETGIQIERPPFPGIADLFVPQSAGISLGTTYTKTGDSLATNRSQGLKLAFLATNLFGSTAAKPLTEAYTMDEFSRSLDIKRTTQVESLQTTWQIDWTETISLFTRIPRGLNLTNTLSLTLAEKTSWSNTSQLALTWTSPAPSWANNPPIEAWQHTPPELEHTENLSLITESNTTGDMDYTISVTHTTGLVYGTSGRFNLYFNNTIQKKDKIMLIGWILGANLTLQF</sequence>
<comment type="caution">
    <text evidence="2">The sequence shown here is derived from an EMBL/GenBank/DDBJ whole genome shotgun (WGS) entry which is preliminary data.</text>
</comment>
<proteinExistence type="predicted"/>
<evidence type="ECO:0000313" key="2">
    <source>
        <dbReference type="EMBL" id="MEM5947994.1"/>
    </source>
</evidence>
<dbReference type="EMBL" id="JBCHKQ010000002">
    <property type="protein sequence ID" value="MEM5947994.1"/>
    <property type="molecule type" value="Genomic_DNA"/>
</dbReference>
<dbReference type="Proteomes" id="UP001466331">
    <property type="component" value="Unassembled WGS sequence"/>
</dbReference>
<feature type="chain" id="PRO_5045177416" evidence="1">
    <location>
        <begin position="24"/>
        <end position="1572"/>
    </location>
</feature>
<protein>
    <submittedName>
        <fullName evidence="2">Uncharacterized protein</fullName>
    </submittedName>
</protein>
<evidence type="ECO:0000256" key="1">
    <source>
        <dbReference type="SAM" id="SignalP"/>
    </source>
</evidence>